<keyword evidence="3" id="KW-1185">Reference proteome</keyword>
<comment type="caution">
    <text evidence="2">The sequence shown here is derived from an EMBL/GenBank/DDBJ whole genome shotgun (WGS) entry which is preliminary data.</text>
</comment>
<evidence type="ECO:0000313" key="2">
    <source>
        <dbReference type="EMBL" id="MFD0923647.1"/>
    </source>
</evidence>
<keyword evidence="1" id="KW-0732">Signal</keyword>
<name>A0ABW3G0F2_9PSEU</name>
<dbReference type="Proteomes" id="UP001597018">
    <property type="component" value="Unassembled WGS sequence"/>
</dbReference>
<evidence type="ECO:0000313" key="3">
    <source>
        <dbReference type="Proteomes" id="UP001597018"/>
    </source>
</evidence>
<dbReference type="RefSeq" id="WP_345600793.1">
    <property type="nucleotide sequence ID" value="NZ_BAABLT010000018.1"/>
</dbReference>
<feature type="chain" id="PRO_5046872653" description="Secreted protein" evidence="1">
    <location>
        <begin position="26"/>
        <end position="132"/>
    </location>
</feature>
<dbReference type="EMBL" id="JBHTIW010000038">
    <property type="protein sequence ID" value="MFD0923647.1"/>
    <property type="molecule type" value="Genomic_DNA"/>
</dbReference>
<reference evidence="3" key="1">
    <citation type="journal article" date="2019" name="Int. J. Syst. Evol. Microbiol.">
        <title>The Global Catalogue of Microorganisms (GCM) 10K type strain sequencing project: providing services to taxonomists for standard genome sequencing and annotation.</title>
        <authorList>
            <consortium name="The Broad Institute Genomics Platform"/>
            <consortium name="The Broad Institute Genome Sequencing Center for Infectious Disease"/>
            <person name="Wu L."/>
            <person name="Ma J."/>
        </authorList>
    </citation>
    <scope>NUCLEOTIDE SEQUENCE [LARGE SCALE GENOMIC DNA]</scope>
    <source>
        <strain evidence="3">CCUG 56401</strain>
    </source>
</reference>
<accession>A0ABW3G0F2</accession>
<protein>
    <recommendedName>
        <fullName evidence="4">Secreted protein</fullName>
    </recommendedName>
</protein>
<proteinExistence type="predicted"/>
<feature type="signal peptide" evidence="1">
    <location>
        <begin position="1"/>
        <end position="25"/>
    </location>
</feature>
<evidence type="ECO:0000256" key="1">
    <source>
        <dbReference type="SAM" id="SignalP"/>
    </source>
</evidence>
<sequence length="132" mass="13295">MRLSRFLGVAAAAAALVTTAGVAGAAPAGVAPMDKQCDDGYGHIAGAQAPFSGAPGQVTGMGIYTYNPGYPVHVRVYKDVPGAPDPIVASADGTSGQRINAVGQLQGPGAYYTWVSSLSNTEVCRSENVPLG</sequence>
<gene>
    <name evidence="2" type="ORF">ACFQ16_28215</name>
</gene>
<evidence type="ECO:0008006" key="4">
    <source>
        <dbReference type="Google" id="ProtNLM"/>
    </source>
</evidence>
<organism evidence="2 3">
    <name type="scientific">Saccharopolyspora rosea</name>
    <dbReference type="NCBI Taxonomy" id="524884"/>
    <lineage>
        <taxon>Bacteria</taxon>
        <taxon>Bacillati</taxon>
        <taxon>Actinomycetota</taxon>
        <taxon>Actinomycetes</taxon>
        <taxon>Pseudonocardiales</taxon>
        <taxon>Pseudonocardiaceae</taxon>
        <taxon>Saccharopolyspora</taxon>
    </lineage>
</organism>